<sequence>MFSGHQPTRRLMRVVAYLVQRDQLVRERIRGALGHGGLLVLEADRIVQVGGPLRRQLMMVLQAVQVRWHRVDRREGRVACRLRYAAGVVAHRRRDGRDREVTTVHGTVVLLLGRRLLLLLLASGRLIGGTGACIPTVRCTVTNDTVRRPSGGRRSYHLVDGIVSLIVGRLVRETLVAGVALVRFVRLVAARVRLQVGQLRERFEAARVPTLVRFVAGVRPDVLLQMGELGELALADLAPVRLDAEMDARVLGQIARVGERLIALGAFVGFRFAHVNLRVQLQVRLGGEDLQEELEREQKRAVI</sequence>
<dbReference type="PANTHER" id="PTHR33426">
    <property type="entry name" value="C2H2-TYPE DOMAIN-CONTAINING PROTEIN"/>
    <property type="match status" value="1"/>
</dbReference>
<name>A0A8W7Q298_ANOCL</name>
<accession>A0A8W7Q298</accession>
<evidence type="ECO:0000313" key="1">
    <source>
        <dbReference type="EnsemblMetazoa" id="ACOM042260-PA.1"/>
    </source>
</evidence>
<protein>
    <submittedName>
        <fullName evidence="1">Uncharacterized protein</fullName>
    </submittedName>
</protein>
<reference evidence="1" key="1">
    <citation type="submission" date="2022-08" db="UniProtKB">
        <authorList>
            <consortium name="EnsemblMetazoa"/>
        </authorList>
    </citation>
    <scope>IDENTIFICATION</scope>
</reference>
<dbReference type="EnsemblMetazoa" id="ACOM042260-RA">
    <property type="protein sequence ID" value="ACOM042260-PA.1"/>
    <property type="gene ID" value="ACOM042260"/>
</dbReference>
<proteinExistence type="predicted"/>
<organism evidence="1">
    <name type="scientific">Anopheles coluzzii</name>
    <name type="common">African malaria mosquito</name>
    <dbReference type="NCBI Taxonomy" id="1518534"/>
    <lineage>
        <taxon>Eukaryota</taxon>
        <taxon>Metazoa</taxon>
        <taxon>Ecdysozoa</taxon>
        <taxon>Arthropoda</taxon>
        <taxon>Hexapoda</taxon>
        <taxon>Insecta</taxon>
        <taxon>Pterygota</taxon>
        <taxon>Neoptera</taxon>
        <taxon>Endopterygota</taxon>
        <taxon>Diptera</taxon>
        <taxon>Nematocera</taxon>
        <taxon>Culicoidea</taxon>
        <taxon>Culicidae</taxon>
        <taxon>Anophelinae</taxon>
        <taxon>Anopheles</taxon>
    </lineage>
</organism>
<dbReference type="AlphaFoldDB" id="A0A8W7Q298"/>
<dbReference type="PANTHER" id="PTHR33426:SF45">
    <property type="entry name" value="IMMUNODEFICIENCY LENTIVIRAL MATRIX N-TERMINAL DOMAIN-CONTAINING PROTEIN-RELATED"/>
    <property type="match status" value="1"/>
</dbReference>
<dbReference type="Proteomes" id="UP000075882">
    <property type="component" value="Unassembled WGS sequence"/>
</dbReference>